<dbReference type="EMBL" id="VSRR010000985">
    <property type="protein sequence ID" value="MPC21513.1"/>
    <property type="molecule type" value="Genomic_DNA"/>
</dbReference>
<organism evidence="1 2">
    <name type="scientific">Portunus trituberculatus</name>
    <name type="common">Swimming crab</name>
    <name type="synonym">Neptunus trituberculatus</name>
    <dbReference type="NCBI Taxonomy" id="210409"/>
    <lineage>
        <taxon>Eukaryota</taxon>
        <taxon>Metazoa</taxon>
        <taxon>Ecdysozoa</taxon>
        <taxon>Arthropoda</taxon>
        <taxon>Crustacea</taxon>
        <taxon>Multicrustacea</taxon>
        <taxon>Malacostraca</taxon>
        <taxon>Eumalacostraca</taxon>
        <taxon>Eucarida</taxon>
        <taxon>Decapoda</taxon>
        <taxon>Pleocyemata</taxon>
        <taxon>Brachyura</taxon>
        <taxon>Eubrachyura</taxon>
        <taxon>Portunoidea</taxon>
        <taxon>Portunidae</taxon>
        <taxon>Portuninae</taxon>
        <taxon>Portunus</taxon>
    </lineage>
</organism>
<sequence>MQIAYSKPRTWRISAWRNSLLVVGWPWTTECTLGDLNSNLVAARRTTRLPGDVRPLSKPIRMQCERSPSAILFMLPSVLLAWE</sequence>
<accession>A0A5B7DK63</accession>
<keyword evidence="2" id="KW-1185">Reference proteome</keyword>
<reference evidence="1 2" key="1">
    <citation type="submission" date="2019-05" db="EMBL/GenBank/DDBJ databases">
        <title>Another draft genome of Portunus trituberculatus and its Hox gene families provides insights of decapod evolution.</title>
        <authorList>
            <person name="Jeong J.-H."/>
            <person name="Song I."/>
            <person name="Kim S."/>
            <person name="Choi T."/>
            <person name="Kim D."/>
            <person name="Ryu S."/>
            <person name="Kim W."/>
        </authorList>
    </citation>
    <scope>NUCLEOTIDE SEQUENCE [LARGE SCALE GENOMIC DNA]</scope>
    <source>
        <tissue evidence="1">Muscle</tissue>
    </source>
</reference>
<evidence type="ECO:0000313" key="1">
    <source>
        <dbReference type="EMBL" id="MPC21513.1"/>
    </source>
</evidence>
<gene>
    <name evidence="1" type="ORF">E2C01_014501</name>
</gene>
<dbReference type="Proteomes" id="UP000324222">
    <property type="component" value="Unassembled WGS sequence"/>
</dbReference>
<name>A0A5B7DK63_PORTR</name>
<protein>
    <submittedName>
        <fullName evidence="1">Uncharacterized protein</fullName>
    </submittedName>
</protein>
<evidence type="ECO:0000313" key="2">
    <source>
        <dbReference type="Proteomes" id="UP000324222"/>
    </source>
</evidence>
<proteinExistence type="predicted"/>
<comment type="caution">
    <text evidence="1">The sequence shown here is derived from an EMBL/GenBank/DDBJ whole genome shotgun (WGS) entry which is preliminary data.</text>
</comment>
<dbReference type="AlphaFoldDB" id="A0A5B7DK63"/>